<proteinExistence type="predicted"/>
<dbReference type="RefSeq" id="WP_006880109.1">
    <property type="nucleotide sequence ID" value="NZ_AEVS01000076.1"/>
</dbReference>
<protein>
    <submittedName>
        <fullName evidence="1">Uncharacterized protein</fullName>
    </submittedName>
</protein>
<dbReference type="OrthoDB" id="1359545at2"/>
<keyword evidence="2" id="KW-1185">Reference proteome</keyword>
<dbReference type="eggNOG" id="COG1253">
    <property type="taxonomic scope" value="Bacteria"/>
</dbReference>
<accession>E8LW83</accession>
<dbReference type="STRING" id="945543.VIBR0546_01491"/>
<dbReference type="Proteomes" id="UP000004371">
    <property type="component" value="Unassembled WGS sequence"/>
</dbReference>
<evidence type="ECO:0000313" key="1">
    <source>
        <dbReference type="EMBL" id="EGA64946.1"/>
    </source>
</evidence>
<organism evidence="1 2">
    <name type="scientific">Vibrio brasiliensis LMG 20546</name>
    <dbReference type="NCBI Taxonomy" id="945543"/>
    <lineage>
        <taxon>Bacteria</taxon>
        <taxon>Pseudomonadati</taxon>
        <taxon>Pseudomonadota</taxon>
        <taxon>Gammaproteobacteria</taxon>
        <taxon>Vibrionales</taxon>
        <taxon>Vibrionaceae</taxon>
        <taxon>Vibrio</taxon>
        <taxon>Vibrio oreintalis group</taxon>
    </lineage>
</organism>
<sequence length="213" mass="24622">MKIDNEEKERRARIVVDDCGGIQFPQEAFYIHSIAYSSGRCIEVFERYANLKNEDIPPSYLVALVQEAVGHAAALSRYFWPTPNKKKIIANQIELRGARASKLRSAFEQTEQSPLYNRDLRNAWEHFDERLDDYLLSHMAGTFYPTAIIGSHEEADAPTNHIFKLLDIENECLVLMNEKYFYLPIYHEVKKVFNLAMQFDSEGARLPITNNSN</sequence>
<dbReference type="EMBL" id="AEVS01000076">
    <property type="protein sequence ID" value="EGA64946.1"/>
    <property type="molecule type" value="Genomic_DNA"/>
</dbReference>
<dbReference type="AlphaFoldDB" id="E8LW83"/>
<evidence type="ECO:0000313" key="2">
    <source>
        <dbReference type="Proteomes" id="UP000004371"/>
    </source>
</evidence>
<name>E8LW83_9VIBR</name>
<gene>
    <name evidence="1" type="ORF">VIBR0546_01491</name>
</gene>
<reference evidence="1 2" key="1">
    <citation type="journal article" date="2012" name="Int. J. Syst. Evol. Microbiol.">
        <title>Vibrio caribbeanicus sp. nov., isolated from the marine sponge Scleritoderma cyanea.</title>
        <authorList>
            <person name="Hoffmann M."/>
            <person name="Monday S.R."/>
            <person name="Allard M.W."/>
            <person name="Strain E.A."/>
            <person name="Whittaker P."/>
            <person name="Naum M."/>
            <person name="McCarthy P.J."/>
            <person name="Lopez J.V."/>
            <person name="Fischer M."/>
            <person name="Brown E.W."/>
        </authorList>
    </citation>
    <scope>NUCLEOTIDE SEQUENCE [LARGE SCALE GENOMIC DNA]</scope>
    <source>
        <strain evidence="1 2">LMG 20546</strain>
    </source>
</reference>
<comment type="caution">
    <text evidence="1">The sequence shown here is derived from an EMBL/GenBank/DDBJ whole genome shotgun (WGS) entry which is preliminary data.</text>
</comment>